<dbReference type="PANTHER" id="PTHR47961">
    <property type="entry name" value="DNA POLYMERASE THETA, PUTATIVE (AFU_ORTHOLOGUE AFUA_1G05260)-RELATED"/>
    <property type="match status" value="1"/>
</dbReference>
<dbReference type="InterPro" id="IPR001650">
    <property type="entry name" value="Helicase_C-like"/>
</dbReference>
<dbReference type="Pfam" id="PF00270">
    <property type="entry name" value="DEAD"/>
    <property type="match status" value="1"/>
</dbReference>
<evidence type="ECO:0000256" key="1">
    <source>
        <dbReference type="ARBA" id="ARBA00022741"/>
    </source>
</evidence>
<dbReference type="EMBL" id="JBIHSE010000001">
    <property type="protein sequence ID" value="MFH0269924.1"/>
    <property type="molecule type" value="Genomic_DNA"/>
</dbReference>
<keyword evidence="4" id="KW-0067">ATP-binding</keyword>
<keyword evidence="1" id="KW-0547">Nucleotide-binding</keyword>
<dbReference type="Gene3D" id="3.40.50.300">
    <property type="entry name" value="P-loop containing nucleotide triphosphate hydrolases"/>
    <property type="match status" value="2"/>
</dbReference>
<dbReference type="PROSITE" id="PS51194">
    <property type="entry name" value="HELICASE_CTER"/>
    <property type="match status" value="1"/>
</dbReference>
<dbReference type="Pfam" id="PF00271">
    <property type="entry name" value="Helicase_C"/>
    <property type="match status" value="1"/>
</dbReference>
<gene>
    <name evidence="7" type="ORF">ACGRHZ_00870</name>
</gene>
<feature type="domain" description="Helicase C-terminal" evidence="6">
    <location>
        <begin position="581"/>
        <end position="785"/>
    </location>
</feature>
<dbReference type="PROSITE" id="PS51192">
    <property type="entry name" value="HELICASE_ATP_BIND_1"/>
    <property type="match status" value="1"/>
</dbReference>
<dbReference type="GO" id="GO:0004386">
    <property type="term" value="F:helicase activity"/>
    <property type="evidence" value="ECO:0007669"/>
    <property type="project" value="UniProtKB-KW"/>
</dbReference>
<keyword evidence="8" id="KW-1185">Reference proteome</keyword>
<evidence type="ECO:0000256" key="2">
    <source>
        <dbReference type="ARBA" id="ARBA00022801"/>
    </source>
</evidence>
<dbReference type="InterPro" id="IPR050474">
    <property type="entry name" value="Hel308_SKI2-like"/>
</dbReference>
<feature type="domain" description="Helicase ATP-binding" evidence="5">
    <location>
        <begin position="309"/>
        <end position="481"/>
    </location>
</feature>
<reference evidence="7 8" key="1">
    <citation type="submission" date="2024-10" db="EMBL/GenBank/DDBJ databases">
        <authorList>
            <person name="Yibar A."/>
            <person name="Saticioglu I.B."/>
            <person name="Duman M."/>
            <person name="Ajmi N."/>
            <person name="Gurler F."/>
            <person name="Ay H."/>
            <person name="Onuk E."/>
            <person name="Guler S."/>
            <person name="Romalde J.L."/>
        </authorList>
    </citation>
    <scope>NUCLEOTIDE SEQUENCE [LARGE SCALE GENOMIC DNA]</scope>
    <source>
        <strain evidence="7 8">1-TCBS-A</strain>
    </source>
</reference>
<evidence type="ECO:0000259" key="5">
    <source>
        <dbReference type="PROSITE" id="PS51192"/>
    </source>
</evidence>
<dbReference type="PANTHER" id="PTHR47961:SF6">
    <property type="entry name" value="DNA-DIRECTED DNA POLYMERASE"/>
    <property type="match status" value="1"/>
</dbReference>
<evidence type="ECO:0000313" key="8">
    <source>
        <dbReference type="Proteomes" id="UP001607221"/>
    </source>
</evidence>
<comment type="caution">
    <text evidence="7">The sequence shown here is derived from an EMBL/GenBank/DDBJ whole genome shotgun (WGS) entry which is preliminary data.</text>
</comment>
<evidence type="ECO:0000256" key="4">
    <source>
        <dbReference type="ARBA" id="ARBA00022840"/>
    </source>
</evidence>
<protein>
    <submittedName>
        <fullName evidence="7">DEAD/DEAH box helicase</fullName>
    </submittedName>
</protein>
<dbReference type="SMART" id="SM00490">
    <property type="entry name" value="HELICc"/>
    <property type="match status" value="1"/>
</dbReference>
<evidence type="ECO:0000313" key="7">
    <source>
        <dbReference type="EMBL" id="MFH0269924.1"/>
    </source>
</evidence>
<accession>A0ABW7J1A6</accession>
<dbReference type="InterPro" id="IPR011545">
    <property type="entry name" value="DEAD/DEAH_box_helicase_dom"/>
</dbReference>
<organism evidence="7 8">
    <name type="scientific">Vibrio jasicida</name>
    <dbReference type="NCBI Taxonomy" id="766224"/>
    <lineage>
        <taxon>Bacteria</taxon>
        <taxon>Pseudomonadati</taxon>
        <taxon>Pseudomonadota</taxon>
        <taxon>Gammaproteobacteria</taxon>
        <taxon>Vibrionales</taxon>
        <taxon>Vibrionaceae</taxon>
        <taxon>Vibrio</taxon>
    </lineage>
</organism>
<dbReference type="SUPFAM" id="SSF52540">
    <property type="entry name" value="P-loop containing nucleoside triphosphate hydrolases"/>
    <property type="match status" value="1"/>
</dbReference>
<dbReference type="InterPro" id="IPR014001">
    <property type="entry name" value="Helicase_ATP-bd"/>
</dbReference>
<evidence type="ECO:0000259" key="6">
    <source>
        <dbReference type="PROSITE" id="PS51194"/>
    </source>
</evidence>
<proteinExistence type="predicted"/>
<name>A0ABW7J1A6_9VIBR</name>
<dbReference type="RefSeq" id="WP_394631539.1">
    <property type="nucleotide sequence ID" value="NZ_JBIHSE010000001.1"/>
</dbReference>
<dbReference type="Proteomes" id="UP001607221">
    <property type="component" value="Unassembled WGS sequence"/>
</dbReference>
<evidence type="ECO:0000256" key="3">
    <source>
        <dbReference type="ARBA" id="ARBA00022806"/>
    </source>
</evidence>
<keyword evidence="3 7" id="KW-0347">Helicase</keyword>
<dbReference type="SMART" id="SM00487">
    <property type="entry name" value="DEXDc"/>
    <property type="match status" value="1"/>
</dbReference>
<sequence>MFDKSAVELISKAPIFGGLDLDKLPKDFTYGYAELISTRIAFNEAVEDKAELVALLDEAQRIASTYEAYVLLLSSNDNHRSAAFIAASAYQLVFQINSALGSEYELNCFNDNYILPQISAALLYFISGYVSDASEMIGKVKNEGLQEVEVNLLRALKSLLTGNLNSIDTNQPVYPLDNELSDKAASNILWAHIHKGVNILLEALCRQEKPLDTRYKMAESIFSQVKELSEYDDSTSLDGISEVNYRTIYVGQNYLSSLLSIACNTVREIALINTPTPLGVDYGVWANILSSISINRPYLWPNHLDAIHKGYLDQGVSAVISFPTGGGKSTLSELKIATSLARHEPVIFIVPTLALVDQVSRSLRKAFPTVTTKLSIEEFAIEGLEVEVLPDISVMTPESLLVKMSFAPDSFSSVGLFVFDECHLMHSRSSELADRRSIDAMLCLLRMVDLSKNVDVLLMSAMIENNDEISSWLRQLINRDVLALNINWKPTRQAKGCIVYDSKETQRLNEFIPQADRTPKGDLTTQAKRSIRAIPYSFFSLNQTWHSNDPVDYKLSKLSSHEVTLGVNGYKQLTSNRNVVAASIAVNAIESGLKTLIFAADTKACDSIVKDVNSKLQQRLHLSDYENQLKVLIELEFGGKYSYFTPTSASLPHHGLLIKEERHLHESLFSRDSGMDLIVATSTLAQGINLPAECVIIAGNTRFDPIENRQQELDAHELLNAAGRAGRAGKNATGVVLVIPGKVVSFDAQRNVITKYWGEIQEVFSNEDQCLKLEDPLQLILDKLQLDDFIDNDDVTYFIQRLPVDKEGDCSRFIRSTFSAYKAQMNGDEGWINEKIEIANEAFMAYRDKENNEKDHEWYEQLASASGIEPDLIRQLEQDFIKSRSHLFTPIDHMTWLIKWMAQSYERLGKFVRVEALERAFKRDFSNLERDDRARYFESTVTGLLVLWMEGATIKEIELKIGTPEQKFNKCNRAREFVIRVVPEMAYTAGILSHINHYLIIDSGDNPENNKLKYLSQMTRLGFDRLTKLVLHNVVEDPTSRVNTHIVYDLIREQLDNLNEEASFSTLQSYIRRVYRRWAANERK</sequence>
<dbReference type="InterPro" id="IPR027417">
    <property type="entry name" value="P-loop_NTPase"/>
</dbReference>
<keyword evidence="2" id="KW-0378">Hydrolase</keyword>